<gene>
    <name evidence="3" type="primary">20350538</name>
    <name evidence="2" type="ORF">GGTG_10080</name>
</gene>
<organism evidence="2">
    <name type="scientific">Gaeumannomyces tritici (strain R3-111a-1)</name>
    <name type="common">Wheat and barley take-all root rot fungus</name>
    <name type="synonym">Gaeumannomyces graminis var. tritici</name>
    <dbReference type="NCBI Taxonomy" id="644352"/>
    <lineage>
        <taxon>Eukaryota</taxon>
        <taxon>Fungi</taxon>
        <taxon>Dikarya</taxon>
        <taxon>Ascomycota</taxon>
        <taxon>Pezizomycotina</taxon>
        <taxon>Sordariomycetes</taxon>
        <taxon>Sordariomycetidae</taxon>
        <taxon>Magnaporthales</taxon>
        <taxon>Magnaporthaceae</taxon>
        <taxon>Gaeumannomyces</taxon>
    </lineage>
</organism>
<evidence type="ECO:0000313" key="3">
    <source>
        <dbReference type="EnsemblFungi" id="EJT73233"/>
    </source>
</evidence>
<evidence type="ECO:0000313" key="2">
    <source>
        <dbReference type="EMBL" id="EJT73233.1"/>
    </source>
</evidence>
<accession>J3P997</accession>
<dbReference type="AlphaFoldDB" id="J3P997"/>
<feature type="region of interest" description="Disordered" evidence="1">
    <location>
        <begin position="82"/>
        <end position="141"/>
    </location>
</feature>
<evidence type="ECO:0000256" key="1">
    <source>
        <dbReference type="SAM" id="MobiDB-lite"/>
    </source>
</evidence>
<sequence>MAKISILHAPGRGERSGERVVMQSSSGGATWAVALFVLNISPKRATDAAEPRRRIVRMRRCMVSAAPCLVRALSAGLAQVPRKQGVGGRTWKEVHARPSRAEEVGCRPSFSPSPPERKGKNDSGFPESEDFSEFLTCWKKD</sequence>
<evidence type="ECO:0000313" key="4">
    <source>
        <dbReference type="Proteomes" id="UP000006039"/>
    </source>
</evidence>
<reference evidence="2" key="3">
    <citation type="submission" date="2010-09" db="EMBL/GenBank/DDBJ databases">
        <title>Annotation of Gaeumannomyces graminis var. tritici R3-111a-1.</title>
        <authorList>
            <consortium name="The Broad Institute Genome Sequencing Platform"/>
            <person name="Ma L.-J."/>
            <person name="Dead R."/>
            <person name="Young S.K."/>
            <person name="Zeng Q."/>
            <person name="Gargeya S."/>
            <person name="Fitzgerald M."/>
            <person name="Haas B."/>
            <person name="Abouelleil A."/>
            <person name="Alvarado L."/>
            <person name="Arachchi H.M."/>
            <person name="Berlin A."/>
            <person name="Brown A."/>
            <person name="Chapman S.B."/>
            <person name="Chen Z."/>
            <person name="Dunbar C."/>
            <person name="Freedman E."/>
            <person name="Gearin G."/>
            <person name="Gellesch M."/>
            <person name="Goldberg J."/>
            <person name="Griggs A."/>
            <person name="Gujja S."/>
            <person name="Heiman D."/>
            <person name="Howarth C."/>
            <person name="Larson L."/>
            <person name="Lui A."/>
            <person name="MacDonald P.J.P."/>
            <person name="Mehta T."/>
            <person name="Montmayeur A."/>
            <person name="Murphy C."/>
            <person name="Neiman D."/>
            <person name="Pearson M."/>
            <person name="Priest M."/>
            <person name="Roberts A."/>
            <person name="Saif S."/>
            <person name="Shea T."/>
            <person name="Shenoy N."/>
            <person name="Sisk P."/>
            <person name="Stolte C."/>
            <person name="Sykes S."/>
            <person name="Yandava C."/>
            <person name="Wortman J."/>
            <person name="Nusbaum C."/>
            <person name="Birren B."/>
        </authorList>
    </citation>
    <scope>NUCLEOTIDE SEQUENCE</scope>
    <source>
        <strain evidence="2">R3-111a-1</strain>
    </source>
</reference>
<dbReference type="EMBL" id="GL385399">
    <property type="protein sequence ID" value="EJT73233.1"/>
    <property type="molecule type" value="Genomic_DNA"/>
</dbReference>
<proteinExistence type="predicted"/>
<protein>
    <submittedName>
        <fullName evidence="2 3">Uncharacterized protein</fullName>
    </submittedName>
</protein>
<name>J3P997_GAET3</name>
<dbReference type="RefSeq" id="XP_009226207.1">
    <property type="nucleotide sequence ID" value="XM_009227943.1"/>
</dbReference>
<dbReference type="EnsemblFungi" id="EJT73233">
    <property type="protein sequence ID" value="EJT73233"/>
    <property type="gene ID" value="GGTG_10080"/>
</dbReference>
<reference evidence="3" key="4">
    <citation type="journal article" date="2015" name="G3 (Bethesda)">
        <title>Genome sequences of three phytopathogenic species of the Magnaporthaceae family of fungi.</title>
        <authorList>
            <person name="Okagaki L.H."/>
            <person name="Nunes C.C."/>
            <person name="Sailsbery J."/>
            <person name="Clay B."/>
            <person name="Brown D."/>
            <person name="John T."/>
            <person name="Oh Y."/>
            <person name="Young N."/>
            <person name="Fitzgerald M."/>
            <person name="Haas B.J."/>
            <person name="Zeng Q."/>
            <person name="Young S."/>
            <person name="Adiconis X."/>
            <person name="Fan L."/>
            <person name="Levin J.Z."/>
            <person name="Mitchell T.K."/>
            <person name="Okubara P.A."/>
            <person name="Farman M.L."/>
            <person name="Kohn L.M."/>
            <person name="Birren B."/>
            <person name="Ma L.-J."/>
            <person name="Dean R.A."/>
        </authorList>
    </citation>
    <scope>NUCLEOTIDE SEQUENCE</scope>
    <source>
        <strain evidence="3">R3-111a-1</strain>
    </source>
</reference>
<feature type="compositionally biased region" description="Basic and acidic residues" evidence="1">
    <location>
        <begin position="90"/>
        <end position="105"/>
    </location>
</feature>
<dbReference type="Proteomes" id="UP000006039">
    <property type="component" value="Unassembled WGS sequence"/>
</dbReference>
<reference evidence="4" key="1">
    <citation type="submission" date="2010-07" db="EMBL/GenBank/DDBJ databases">
        <title>The genome sequence of Gaeumannomyces graminis var. tritici strain R3-111a-1.</title>
        <authorList>
            <consortium name="The Broad Institute Genome Sequencing Platform"/>
            <person name="Ma L.-J."/>
            <person name="Dead R."/>
            <person name="Young S."/>
            <person name="Zeng Q."/>
            <person name="Koehrsen M."/>
            <person name="Alvarado L."/>
            <person name="Berlin A."/>
            <person name="Chapman S.B."/>
            <person name="Chen Z."/>
            <person name="Freedman E."/>
            <person name="Gellesch M."/>
            <person name="Goldberg J."/>
            <person name="Griggs A."/>
            <person name="Gujja S."/>
            <person name="Heilman E.R."/>
            <person name="Heiman D."/>
            <person name="Hepburn T."/>
            <person name="Howarth C."/>
            <person name="Jen D."/>
            <person name="Larson L."/>
            <person name="Mehta T."/>
            <person name="Neiman D."/>
            <person name="Pearson M."/>
            <person name="Roberts A."/>
            <person name="Saif S."/>
            <person name="Shea T."/>
            <person name="Shenoy N."/>
            <person name="Sisk P."/>
            <person name="Stolte C."/>
            <person name="Sykes S."/>
            <person name="Walk T."/>
            <person name="White J."/>
            <person name="Yandava C."/>
            <person name="Haas B."/>
            <person name="Nusbaum C."/>
            <person name="Birren B."/>
        </authorList>
    </citation>
    <scope>NUCLEOTIDE SEQUENCE [LARGE SCALE GENOMIC DNA]</scope>
    <source>
        <strain evidence="4">R3-111a-1</strain>
    </source>
</reference>
<dbReference type="VEuPathDB" id="FungiDB:GGTG_10080"/>
<reference evidence="3" key="5">
    <citation type="submission" date="2018-04" db="UniProtKB">
        <authorList>
            <consortium name="EnsemblFungi"/>
        </authorList>
    </citation>
    <scope>IDENTIFICATION</scope>
    <source>
        <strain evidence="3">R3-111a-1</strain>
    </source>
</reference>
<reference evidence="2" key="2">
    <citation type="submission" date="2010-07" db="EMBL/GenBank/DDBJ databases">
        <authorList>
            <consortium name="The Broad Institute Genome Sequencing Platform"/>
            <consortium name="Broad Institute Genome Sequencing Center for Infectious Disease"/>
            <person name="Ma L.-J."/>
            <person name="Dead R."/>
            <person name="Young S."/>
            <person name="Zeng Q."/>
            <person name="Koehrsen M."/>
            <person name="Alvarado L."/>
            <person name="Berlin A."/>
            <person name="Chapman S.B."/>
            <person name="Chen Z."/>
            <person name="Freedman E."/>
            <person name="Gellesch M."/>
            <person name="Goldberg J."/>
            <person name="Griggs A."/>
            <person name="Gujja S."/>
            <person name="Heilman E.R."/>
            <person name="Heiman D."/>
            <person name="Hepburn T."/>
            <person name="Howarth C."/>
            <person name="Jen D."/>
            <person name="Larson L."/>
            <person name="Mehta T."/>
            <person name="Neiman D."/>
            <person name="Pearson M."/>
            <person name="Roberts A."/>
            <person name="Saif S."/>
            <person name="Shea T."/>
            <person name="Shenoy N."/>
            <person name="Sisk P."/>
            <person name="Stolte C."/>
            <person name="Sykes S."/>
            <person name="Walk T."/>
            <person name="White J."/>
            <person name="Yandava C."/>
            <person name="Haas B."/>
            <person name="Nusbaum C."/>
            <person name="Birren B."/>
        </authorList>
    </citation>
    <scope>NUCLEOTIDE SEQUENCE</scope>
    <source>
        <strain evidence="2">R3-111a-1</strain>
    </source>
</reference>
<keyword evidence="4" id="KW-1185">Reference proteome</keyword>
<dbReference type="HOGENOM" id="CLU_1825407_0_0_1"/>
<dbReference type="GeneID" id="20350538"/>